<accession>A0A485M1C8</accession>
<dbReference type="GO" id="GO:0016747">
    <property type="term" value="F:acyltransferase activity, transferring groups other than amino-acyl groups"/>
    <property type="evidence" value="ECO:0007669"/>
    <property type="project" value="InterPro"/>
</dbReference>
<dbReference type="PROSITE" id="PS51186">
    <property type="entry name" value="GNAT"/>
    <property type="match status" value="1"/>
</dbReference>
<organism evidence="2">
    <name type="scientific">anaerobic digester metagenome</name>
    <dbReference type="NCBI Taxonomy" id="1263854"/>
    <lineage>
        <taxon>unclassified sequences</taxon>
        <taxon>metagenomes</taxon>
        <taxon>ecological metagenomes</taxon>
    </lineage>
</organism>
<name>A0A485M1C8_9ZZZZ</name>
<dbReference type="Pfam" id="PF00583">
    <property type="entry name" value="Acetyltransf_1"/>
    <property type="match status" value="1"/>
</dbReference>
<evidence type="ECO:0000259" key="1">
    <source>
        <dbReference type="PROSITE" id="PS51186"/>
    </source>
</evidence>
<dbReference type="AlphaFoldDB" id="A0A485M1C8"/>
<dbReference type="SUPFAM" id="SSF55729">
    <property type="entry name" value="Acyl-CoA N-acyltransferases (Nat)"/>
    <property type="match status" value="1"/>
</dbReference>
<reference evidence="2" key="1">
    <citation type="submission" date="2019-03" db="EMBL/GenBank/DDBJ databases">
        <authorList>
            <person name="Hao L."/>
        </authorList>
    </citation>
    <scope>NUCLEOTIDE SEQUENCE</scope>
</reference>
<keyword evidence="2" id="KW-0808">Transferase</keyword>
<dbReference type="EMBL" id="CAADRN010000194">
    <property type="protein sequence ID" value="VFU14879.1"/>
    <property type="molecule type" value="Genomic_DNA"/>
</dbReference>
<gene>
    <name evidence="2" type="ORF">SCFA_2730008</name>
</gene>
<dbReference type="InterPro" id="IPR000182">
    <property type="entry name" value="GNAT_dom"/>
</dbReference>
<feature type="domain" description="N-acetyltransferase" evidence="1">
    <location>
        <begin position="15"/>
        <end position="166"/>
    </location>
</feature>
<dbReference type="Gene3D" id="3.40.630.30">
    <property type="match status" value="1"/>
</dbReference>
<dbReference type="InterPro" id="IPR016181">
    <property type="entry name" value="Acyl_CoA_acyltransferase"/>
</dbReference>
<protein>
    <submittedName>
        <fullName evidence="2">Predicted N-acetyltransferase YhbS</fullName>
    </submittedName>
</protein>
<sequence>MKREKNELLQMNKTVNIRNEVENDYKKVEEITRRAFWNLYVPGCIEHYLVHVMRSHEDFLPELDFVIEVDNQVIGNIMYTKARLVDESGEEKEILTFGPLCIMPEYQRLGYGKMLMKHSFEQAVALGYDVIVIFGNPNNYVSSGFKSCKKYNVCLENGIYPAAMLVKELKPGALDGRKWVYYDSPVMKIDEQEAQRFDETLEKMEKKYQPSQEVFYIHSHSFVQ</sequence>
<evidence type="ECO:0000313" key="2">
    <source>
        <dbReference type="EMBL" id="VFU14879.1"/>
    </source>
</evidence>
<dbReference type="CDD" id="cd04301">
    <property type="entry name" value="NAT_SF"/>
    <property type="match status" value="1"/>
</dbReference>
<proteinExistence type="predicted"/>